<dbReference type="SUPFAM" id="SSF53098">
    <property type="entry name" value="Ribonuclease H-like"/>
    <property type="match status" value="1"/>
</dbReference>
<evidence type="ECO:0000259" key="1">
    <source>
        <dbReference type="PROSITE" id="PS50994"/>
    </source>
</evidence>
<dbReference type="EMBL" id="CP065383">
    <property type="protein sequence ID" value="QPM66864.1"/>
    <property type="molecule type" value="Genomic_DNA"/>
</dbReference>
<dbReference type="Proteomes" id="UP000594463">
    <property type="component" value="Chromosome"/>
</dbReference>
<reference evidence="4 5" key="1">
    <citation type="journal article" date="2021" name="Nat. Commun.">
        <title>Isolation of a member of the candidate phylum Atribacteria reveals a unique cell membrane structure.</title>
        <authorList>
            <person name="Taiki K."/>
            <person name="Nobu M.K."/>
            <person name="Kusada H."/>
            <person name="Meng X.-Y."/>
            <person name="Hosoki N."/>
            <person name="Uematsu K."/>
            <person name="Yoshioka H."/>
            <person name="Kamagata Y."/>
            <person name="Tamaki H."/>
        </authorList>
    </citation>
    <scope>NUCLEOTIDE SEQUENCE [LARGE SCALE GENOMIC DNA]</scope>
    <source>
        <strain evidence="4 5">RT761</strain>
    </source>
</reference>
<dbReference type="InterPro" id="IPR012337">
    <property type="entry name" value="RNaseH-like_sf"/>
</dbReference>
<dbReference type="InterPro" id="IPR001584">
    <property type="entry name" value="Integrase_cat-core"/>
</dbReference>
<dbReference type="EMBL" id="CP065383">
    <property type="protein sequence ID" value="QPM68748.1"/>
    <property type="molecule type" value="Genomic_DNA"/>
</dbReference>
<protein>
    <recommendedName>
        <fullName evidence="1">Integrase catalytic domain-containing protein</fullName>
    </recommendedName>
</protein>
<evidence type="ECO:0000313" key="2">
    <source>
        <dbReference type="EMBL" id="QPM66864.1"/>
    </source>
</evidence>
<dbReference type="InterPro" id="IPR036397">
    <property type="entry name" value="RNaseH_sf"/>
</dbReference>
<dbReference type="PANTHER" id="PTHR35004">
    <property type="entry name" value="TRANSPOSASE RV3428C-RELATED"/>
    <property type="match status" value="1"/>
</dbReference>
<dbReference type="RefSeq" id="WP_218111242.1">
    <property type="nucleotide sequence ID" value="NZ_CP065383.1"/>
</dbReference>
<evidence type="ECO:0000313" key="4">
    <source>
        <dbReference type="EMBL" id="QPM69094.1"/>
    </source>
</evidence>
<gene>
    <name evidence="2" type="ORF">RT761_00050</name>
    <name evidence="3" type="ORF">RT761_01971</name>
    <name evidence="4" type="ORF">RT761_02322</name>
</gene>
<dbReference type="KEGG" id="alam:RT761_02322"/>
<name>A0A7T1ANC4_ATRLM</name>
<evidence type="ECO:0000313" key="5">
    <source>
        <dbReference type="Proteomes" id="UP000594463"/>
    </source>
</evidence>
<dbReference type="PANTHER" id="PTHR35004:SF7">
    <property type="entry name" value="INTEGRASE PROTEIN"/>
    <property type="match status" value="1"/>
</dbReference>
<sequence>MGQQLHKRFSTEMVQSYLERYLDKTLELSYLLDILGIKRRRFFQLLNRYQTDPKHFSLVFPREKPPRTLAPEIEINIFNELALEKVLIVNPDLPIRTYNYSYIQDELFRKYQQKVSLPTIINRAKKHGFFQEKPPKKTHDREVLTHYIGELIQHDSSHHRFSPSAEDKWYLITSLDDYSRMIVFAQFVLRETSWNHIQALETVWLRYGFPYSYYVDNHSIFRFVQTRDSFWRKHQRLTDEINPQWKQVLDECRVKIAYALSPQAKGKIERPFQWLQDRIVRTCYRENATTIEEGQQILNNEMNRYNYHQVHSTTGEIPALRMAKAFEQGKSLFREFTLPVPFQSTKDIFCLRAERVVNPYRKISFQNVEFKVPGVPIREKVQLRIVPDDEMNLAEIRFWYKSQLVGIEKIKCSELKLVQF</sequence>
<dbReference type="KEGG" id="alam:RT761_01971"/>
<dbReference type="EMBL" id="CP065383">
    <property type="protein sequence ID" value="QPM69094.1"/>
    <property type="molecule type" value="Genomic_DNA"/>
</dbReference>
<dbReference type="Gene3D" id="3.30.420.10">
    <property type="entry name" value="Ribonuclease H-like superfamily/Ribonuclease H"/>
    <property type="match status" value="1"/>
</dbReference>
<dbReference type="GO" id="GO:0015074">
    <property type="term" value="P:DNA integration"/>
    <property type="evidence" value="ECO:0007669"/>
    <property type="project" value="InterPro"/>
</dbReference>
<proteinExistence type="predicted"/>
<dbReference type="PROSITE" id="PS50994">
    <property type="entry name" value="INTEGRASE"/>
    <property type="match status" value="1"/>
</dbReference>
<dbReference type="KEGG" id="alam:RT761_00050"/>
<accession>A0A7T1ANC4</accession>
<dbReference type="AlphaFoldDB" id="A0A7T1ANC4"/>
<feature type="domain" description="Integrase catalytic" evidence="1">
    <location>
        <begin position="130"/>
        <end position="326"/>
    </location>
</feature>
<evidence type="ECO:0000313" key="3">
    <source>
        <dbReference type="EMBL" id="QPM68748.1"/>
    </source>
</evidence>
<dbReference type="GO" id="GO:0003676">
    <property type="term" value="F:nucleic acid binding"/>
    <property type="evidence" value="ECO:0007669"/>
    <property type="project" value="InterPro"/>
</dbReference>
<organism evidence="4 5">
    <name type="scientific">Atribacter laminatus</name>
    <dbReference type="NCBI Taxonomy" id="2847778"/>
    <lineage>
        <taxon>Bacteria</taxon>
        <taxon>Pseudomonadati</taxon>
        <taxon>Atribacterota</taxon>
        <taxon>Atribacteria</taxon>
        <taxon>Atribacterales</taxon>
        <taxon>Atribacteraceae</taxon>
        <taxon>Atribacter</taxon>
    </lineage>
</organism>
<keyword evidence="5" id="KW-1185">Reference proteome</keyword>